<dbReference type="InterPro" id="IPR006683">
    <property type="entry name" value="Thioestr_dom"/>
</dbReference>
<proteinExistence type="inferred from homology"/>
<reference evidence="4 5" key="1">
    <citation type="submission" date="2021-05" db="EMBL/GenBank/DDBJ databases">
        <title>Roseococcus sp. XZZS9, whole genome shotgun sequencing project.</title>
        <authorList>
            <person name="Zhao G."/>
            <person name="Shen L."/>
        </authorList>
    </citation>
    <scope>NUCLEOTIDE SEQUENCE [LARGE SCALE GENOMIC DNA]</scope>
    <source>
        <strain evidence="4 5">XZZS9</strain>
    </source>
</reference>
<dbReference type="Pfam" id="PF03061">
    <property type="entry name" value="4HBT"/>
    <property type="match status" value="1"/>
</dbReference>
<dbReference type="EMBL" id="JAHCDA010000001">
    <property type="protein sequence ID" value="MBS7810711.1"/>
    <property type="molecule type" value="Genomic_DNA"/>
</dbReference>
<comment type="similarity">
    <text evidence="1">Belongs to the thioesterase PaaI family.</text>
</comment>
<accession>A0ABS5QAH7</accession>
<dbReference type="PANTHER" id="PTHR21660">
    <property type="entry name" value="THIOESTERASE SUPERFAMILY MEMBER-RELATED"/>
    <property type="match status" value="1"/>
</dbReference>
<keyword evidence="2" id="KW-0378">Hydrolase</keyword>
<dbReference type="PANTHER" id="PTHR21660:SF1">
    <property type="entry name" value="ACYL-COENZYME A THIOESTERASE 13"/>
    <property type="match status" value="1"/>
</dbReference>
<dbReference type="NCBIfam" id="TIGR00369">
    <property type="entry name" value="unchar_dom_1"/>
    <property type="match status" value="1"/>
</dbReference>
<dbReference type="CDD" id="cd03443">
    <property type="entry name" value="PaaI_thioesterase"/>
    <property type="match status" value="1"/>
</dbReference>
<dbReference type="Proteomes" id="UP000766336">
    <property type="component" value="Unassembled WGS sequence"/>
</dbReference>
<protein>
    <submittedName>
        <fullName evidence="4">PaaI family thioesterase</fullName>
    </submittedName>
</protein>
<dbReference type="SUPFAM" id="SSF54637">
    <property type="entry name" value="Thioesterase/thiol ester dehydrase-isomerase"/>
    <property type="match status" value="1"/>
</dbReference>
<sequence length="150" mass="16106">MDLTDHLRAQALSPFHDLMGVSMLSWEEGLARLTCLPGPMHANRSGIVHGGVMLALLDQCNAFAGLYCPFPGRTRLAVTLDLDTRFTGQARIGTRLIAEGRVVTAGRNIFFARGEVKDEEGNLIAFGASTHRYRSGSHGSEGVPLEAPGS</sequence>
<evidence type="ECO:0000313" key="4">
    <source>
        <dbReference type="EMBL" id="MBS7810711.1"/>
    </source>
</evidence>
<evidence type="ECO:0000313" key="5">
    <source>
        <dbReference type="Proteomes" id="UP000766336"/>
    </source>
</evidence>
<dbReference type="Gene3D" id="3.10.129.10">
    <property type="entry name" value="Hotdog Thioesterase"/>
    <property type="match status" value="1"/>
</dbReference>
<dbReference type="InterPro" id="IPR039298">
    <property type="entry name" value="ACOT13"/>
</dbReference>
<evidence type="ECO:0000256" key="2">
    <source>
        <dbReference type="ARBA" id="ARBA00022801"/>
    </source>
</evidence>
<keyword evidence="5" id="KW-1185">Reference proteome</keyword>
<evidence type="ECO:0000259" key="3">
    <source>
        <dbReference type="Pfam" id="PF03061"/>
    </source>
</evidence>
<dbReference type="InterPro" id="IPR029069">
    <property type="entry name" value="HotDog_dom_sf"/>
</dbReference>
<organism evidence="4 5">
    <name type="scientific">Roseococcus pinisoli</name>
    <dbReference type="NCBI Taxonomy" id="2835040"/>
    <lineage>
        <taxon>Bacteria</taxon>
        <taxon>Pseudomonadati</taxon>
        <taxon>Pseudomonadota</taxon>
        <taxon>Alphaproteobacteria</taxon>
        <taxon>Acetobacterales</taxon>
        <taxon>Roseomonadaceae</taxon>
        <taxon>Roseococcus</taxon>
    </lineage>
</organism>
<name>A0ABS5QAH7_9PROT</name>
<comment type="caution">
    <text evidence="4">The sequence shown here is derived from an EMBL/GenBank/DDBJ whole genome shotgun (WGS) entry which is preliminary data.</text>
</comment>
<evidence type="ECO:0000256" key="1">
    <source>
        <dbReference type="ARBA" id="ARBA00008324"/>
    </source>
</evidence>
<feature type="domain" description="Thioesterase" evidence="3">
    <location>
        <begin position="46"/>
        <end position="124"/>
    </location>
</feature>
<dbReference type="InterPro" id="IPR003736">
    <property type="entry name" value="PAAI_dom"/>
</dbReference>
<gene>
    <name evidence="4" type="ORF">KHU32_07165</name>
</gene>
<dbReference type="RefSeq" id="WP_213669315.1">
    <property type="nucleotide sequence ID" value="NZ_JAHCDA010000001.1"/>
</dbReference>